<reference evidence="1" key="1">
    <citation type="submission" date="2015-10" db="EMBL/GenBank/DDBJ databases">
        <authorList>
            <person name="Gilbert D.G."/>
        </authorList>
    </citation>
    <scope>NUCLEOTIDE SEQUENCE</scope>
    <source>
        <strain evidence="1">Phyl III-seqv23</strain>
    </source>
</reference>
<name>A0A0S4U4G3_RALSL</name>
<protein>
    <submittedName>
        <fullName evidence="1">Uncharacterized protein</fullName>
    </submittedName>
</protein>
<evidence type="ECO:0000313" key="1">
    <source>
        <dbReference type="EMBL" id="CUV17011.1"/>
    </source>
</evidence>
<dbReference type="EMBL" id="LN899821">
    <property type="protein sequence ID" value="CUV17011.1"/>
    <property type="molecule type" value="Genomic_DNA"/>
</dbReference>
<proteinExistence type="predicted"/>
<sequence length="32" mass="3180">MAALVANTLVSGDIAGGLAAQFADFLLKSLSN</sequence>
<organism evidence="1">
    <name type="scientific">Ralstonia solanacearum</name>
    <name type="common">Pseudomonas solanacearum</name>
    <dbReference type="NCBI Taxonomy" id="305"/>
    <lineage>
        <taxon>Bacteria</taxon>
        <taxon>Pseudomonadati</taxon>
        <taxon>Pseudomonadota</taxon>
        <taxon>Betaproteobacteria</taxon>
        <taxon>Burkholderiales</taxon>
        <taxon>Burkholderiaceae</taxon>
        <taxon>Ralstonia</taxon>
        <taxon>Ralstonia solanacearum species complex</taxon>
    </lineage>
</organism>
<gene>
    <name evidence="1" type="ORF">PSS4_v1_210052</name>
</gene>
<accession>A0A0S4U4G3</accession>
<dbReference type="AlphaFoldDB" id="A0A0S4U4G3"/>